<feature type="compositionally biased region" description="Basic and acidic residues" evidence="1">
    <location>
        <begin position="133"/>
        <end position="156"/>
    </location>
</feature>
<comment type="caution">
    <text evidence="3">The sequence shown here is derived from an EMBL/GenBank/DDBJ whole genome shotgun (WGS) entry which is preliminary data.</text>
</comment>
<protein>
    <recommendedName>
        <fullName evidence="5">Pentatricopeptide repeat protein</fullName>
    </recommendedName>
</protein>
<keyword evidence="4" id="KW-1185">Reference proteome</keyword>
<dbReference type="Proteomes" id="UP001275084">
    <property type="component" value="Unassembled WGS sequence"/>
</dbReference>
<evidence type="ECO:0000313" key="4">
    <source>
        <dbReference type="Proteomes" id="UP001275084"/>
    </source>
</evidence>
<evidence type="ECO:0000313" key="3">
    <source>
        <dbReference type="EMBL" id="KAK3352982.1"/>
    </source>
</evidence>
<gene>
    <name evidence="3" type="ORF">B0T25DRAFT_543294</name>
</gene>
<name>A0AAJ0HHU2_9PEZI</name>
<evidence type="ECO:0008006" key="5">
    <source>
        <dbReference type="Google" id="ProtNLM"/>
    </source>
</evidence>
<dbReference type="AlphaFoldDB" id="A0AAJ0HHU2"/>
<organism evidence="3 4">
    <name type="scientific">Lasiosphaeria hispida</name>
    <dbReference type="NCBI Taxonomy" id="260671"/>
    <lineage>
        <taxon>Eukaryota</taxon>
        <taxon>Fungi</taxon>
        <taxon>Dikarya</taxon>
        <taxon>Ascomycota</taxon>
        <taxon>Pezizomycotina</taxon>
        <taxon>Sordariomycetes</taxon>
        <taxon>Sordariomycetidae</taxon>
        <taxon>Sordariales</taxon>
        <taxon>Lasiosphaeriaceae</taxon>
        <taxon>Lasiosphaeria</taxon>
    </lineage>
</organism>
<keyword evidence="2" id="KW-0732">Signal</keyword>
<evidence type="ECO:0000256" key="1">
    <source>
        <dbReference type="SAM" id="MobiDB-lite"/>
    </source>
</evidence>
<sequence length="1044" mass="117214">MSSPPPVPSKAALTALRGLLVGTSCTLALVAEDRRRRINNALRVIENGEKIKSAKRYRSGGAAAAPSSVGGLPFDPSLFEAAKSRHVLQEHAMISPPQKARAAHPTQLLEDPSEQVRTKKGSQSLSQRRKAAAARDYKYRYRDSSNTDDEANKPPYDKTPSNIISPLTLPGKVAGSPLGSWRWVPSMPKIPFPTADEIVPTLQEACRTREWAYVTRGVKLVLDCFSSDQALDLQNKQVVEATALLCRTCQELGRIDDAAAVLLSVMTQVVLEPDDYYSYKPLNLIESLLASETDQKAYRARVCCANRIFRPPLTERAMSKDIQLAQAGKSLIFALAAVGEHKQVFNVFRCCMRYLDESLISSVFSSEFIVWLVRKLQNKCEYEAAIRVFLRFFNFSSPTRSSLSSARIFAVADPLIRSACRPYESTRAAAVLKLLLKLSIGTCQLYTTWVMKLLMADWGYHKDFSKSESLFQSLRGAANLEEAIQRSEGVYLTMIQLALNANEVERAARYIDLAAVHYPDIATDPRLLGYFAVHHAKNGEWDTVREMYQAMDRTRLIDDEACSKGFVPVLKVYADNHTAHETIKFARSYLDGFKVPHHRWTVSLVAKQYASIRDFSGLANWLEECIGAGVKADDTFSSTILDSLRRYGNVPFRHIRALYRKLRLANPAFVGRATEWVATIAAIEASKLDGRFARGRVLSLRRTTALFPTKYAESRQVVAAMKAALSDRQPCRAVSIYQRAVHLRMPFSRHAFRLAVDAEMRRTRGGVERRIDALLRHARQNGADMNEAANHVIALQLKEMASSNSRRLKDAEPEAVEAVRSTLAHFEKKGVIFADVTFNRAAQVCLAARQFEDAIQYAHKAAVAEKSEPCYNWENFRILFMSYVELVDVEGLHNSIAAALSSDYKESNLCMFLLEDSRRRVMTSSTTRLPVEQRMAARDVIEEGLWEVYRKRKALRDQTQEFQRKALAIMEQAALDVGRQSVDYRDVPWTSRKKIAEDAQKVEGQPFVNPFKPGPKDQDLDDAFSGISIKAIDTSSQVELVAAF</sequence>
<feature type="region of interest" description="Disordered" evidence="1">
    <location>
        <begin position="94"/>
        <end position="168"/>
    </location>
</feature>
<proteinExistence type="predicted"/>
<accession>A0AAJ0HHU2</accession>
<reference evidence="3" key="2">
    <citation type="submission" date="2023-06" db="EMBL/GenBank/DDBJ databases">
        <authorList>
            <consortium name="Lawrence Berkeley National Laboratory"/>
            <person name="Haridas S."/>
            <person name="Hensen N."/>
            <person name="Bonometti L."/>
            <person name="Westerberg I."/>
            <person name="Brannstrom I.O."/>
            <person name="Guillou S."/>
            <person name="Cros-Aarteil S."/>
            <person name="Calhoun S."/>
            <person name="Kuo A."/>
            <person name="Mondo S."/>
            <person name="Pangilinan J."/>
            <person name="Riley R."/>
            <person name="Labutti K."/>
            <person name="Andreopoulos B."/>
            <person name="Lipzen A."/>
            <person name="Chen C."/>
            <person name="Yanf M."/>
            <person name="Daum C."/>
            <person name="Ng V."/>
            <person name="Clum A."/>
            <person name="Steindorff A."/>
            <person name="Ohm R."/>
            <person name="Martin F."/>
            <person name="Silar P."/>
            <person name="Natvig D."/>
            <person name="Lalanne C."/>
            <person name="Gautier V."/>
            <person name="Ament-Velasquez S.L."/>
            <person name="Kruys A."/>
            <person name="Hutchinson M.I."/>
            <person name="Powell A.J."/>
            <person name="Barry K."/>
            <person name="Miller A.N."/>
            <person name="Grigoriev I.V."/>
            <person name="Debuchy R."/>
            <person name="Gladieux P."/>
            <person name="Thoren M.H."/>
            <person name="Johannesson H."/>
        </authorList>
    </citation>
    <scope>NUCLEOTIDE SEQUENCE</scope>
    <source>
        <strain evidence="3">CBS 955.72</strain>
    </source>
</reference>
<feature type="signal peptide" evidence="2">
    <location>
        <begin position="1"/>
        <end position="28"/>
    </location>
</feature>
<feature type="chain" id="PRO_5042613719" description="Pentatricopeptide repeat protein" evidence="2">
    <location>
        <begin position="29"/>
        <end position="1044"/>
    </location>
</feature>
<evidence type="ECO:0000256" key="2">
    <source>
        <dbReference type="SAM" id="SignalP"/>
    </source>
</evidence>
<reference evidence="3" key="1">
    <citation type="journal article" date="2023" name="Mol. Phylogenet. Evol.">
        <title>Genome-scale phylogeny and comparative genomics of the fungal order Sordariales.</title>
        <authorList>
            <person name="Hensen N."/>
            <person name="Bonometti L."/>
            <person name="Westerberg I."/>
            <person name="Brannstrom I.O."/>
            <person name="Guillou S."/>
            <person name="Cros-Aarteil S."/>
            <person name="Calhoun S."/>
            <person name="Haridas S."/>
            <person name="Kuo A."/>
            <person name="Mondo S."/>
            <person name="Pangilinan J."/>
            <person name="Riley R."/>
            <person name="LaButti K."/>
            <person name="Andreopoulos B."/>
            <person name="Lipzen A."/>
            <person name="Chen C."/>
            <person name="Yan M."/>
            <person name="Daum C."/>
            <person name="Ng V."/>
            <person name="Clum A."/>
            <person name="Steindorff A."/>
            <person name="Ohm R.A."/>
            <person name="Martin F."/>
            <person name="Silar P."/>
            <person name="Natvig D.O."/>
            <person name="Lalanne C."/>
            <person name="Gautier V."/>
            <person name="Ament-Velasquez S.L."/>
            <person name="Kruys A."/>
            <person name="Hutchinson M.I."/>
            <person name="Powell A.J."/>
            <person name="Barry K."/>
            <person name="Miller A.N."/>
            <person name="Grigoriev I.V."/>
            <person name="Debuchy R."/>
            <person name="Gladieux P."/>
            <person name="Hiltunen Thoren M."/>
            <person name="Johannesson H."/>
        </authorList>
    </citation>
    <scope>NUCLEOTIDE SEQUENCE</scope>
    <source>
        <strain evidence="3">CBS 955.72</strain>
    </source>
</reference>
<dbReference type="EMBL" id="JAUIQD010000004">
    <property type="protein sequence ID" value="KAK3352982.1"/>
    <property type="molecule type" value="Genomic_DNA"/>
</dbReference>